<accession>A0A8S3Z1Z9</accession>
<proteinExistence type="inferred from homology"/>
<evidence type="ECO:0000256" key="4">
    <source>
        <dbReference type="RuleBase" id="RU004262"/>
    </source>
</evidence>
<evidence type="ECO:0000313" key="7">
    <source>
        <dbReference type="Proteomes" id="UP000678393"/>
    </source>
</evidence>
<name>A0A8S3Z1Z9_9EUPU</name>
<dbReference type="InterPro" id="IPR029058">
    <property type="entry name" value="AB_hydrolase_fold"/>
</dbReference>
<keyword evidence="7" id="KW-1185">Reference proteome</keyword>
<dbReference type="AlphaFoldDB" id="A0A8S3Z1Z9"/>
<dbReference type="SUPFAM" id="SSF53474">
    <property type="entry name" value="alpha/beta-Hydrolases"/>
    <property type="match status" value="1"/>
</dbReference>
<evidence type="ECO:0000259" key="5">
    <source>
        <dbReference type="Pfam" id="PF00151"/>
    </source>
</evidence>
<gene>
    <name evidence="6" type="ORF">CUNI_LOCUS6859</name>
</gene>
<dbReference type="PRINTS" id="PR00821">
    <property type="entry name" value="TAGLIPASE"/>
</dbReference>
<dbReference type="OrthoDB" id="199913at2759"/>
<protein>
    <recommendedName>
        <fullName evidence="5">Lipase domain-containing protein</fullName>
    </recommendedName>
</protein>
<reference evidence="6" key="1">
    <citation type="submission" date="2021-04" db="EMBL/GenBank/DDBJ databases">
        <authorList>
            <consortium name="Molecular Ecology Group"/>
        </authorList>
    </citation>
    <scope>NUCLEOTIDE SEQUENCE</scope>
</reference>
<evidence type="ECO:0000313" key="6">
    <source>
        <dbReference type="EMBL" id="CAG5121301.1"/>
    </source>
</evidence>
<evidence type="ECO:0000256" key="1">
    <source>
        <dbReference type="ARBA" id="ARBA00004613"/>
    </source>
</evidence>
<dbReference type="InterPro" id="IPR000734">
    <property type="entry name" value="TAG_lipase"/>
</dbReference>
<feature type="non-terminal residue" evidence="6">
    <location>
        <position position="294"/>
    </location>
</feature>
<dbReference type="InterPro" id="IPR013818">
    <property type="entry name" value="Lipase"/>
</dbReference>
<feature type="domain" description="Lipase" evidence="5">
    <location>
        <begin position="51"/>
        <end position="284"/>
    </location>
</feature>
<evidence type="ECO:0000256" key="3">
    <source>
        <dbReference type="ARBA" id="ARBA00022525"/>
    </source>
</evidence>
<keyword evidence="3" id="KW-0964">Secreted</keyword>
<dbReference type="PANTHER" id="PTHR11610">
    <property type="entry name" value="LIPASE"/>
    <property type="match status" value="1"/>
</dbReference>
<dbReference type="Proteomes" id="UP000678393">
    <property type="component" value="Unassembled WGS sequence"/>
</dbReference>
<comment type="similarity">
    <text evidence="2 4">Belongs to the AB hydrolase superfamily. Lipase family.</text>
</comment>
<dbReference type="GO" id="GO:0016042">
    <property type="term" value="P:lipid catabolic process"/>
    <property type="evidence" value="ECO:0007669"/>
    <property type="project" value="TreeGrafter"/>
</dbReference>
<dbReference type="EMBL" id="CAJHNH020001059">
    <property type="protein sequence ID" value="CAG5121301.1"/>
    <property type="molecule type" value="Genomic_DNA"/>
</dbReference>
<dbReference type="Pfam" id="PF00151">
    <property type="entry name" value="Lipase"/>
    <property type="match status" value="1"/>
</dbReference>
<evidence type="ECO:0000256" key="2">
    <source>
        <dbReference type="ARBA" id="ARBA00010701"/>
    </source>
</evidence>
<dbReference type="Gene3D" id="3.40.50.1820">
    <property type="entry name" value="alpha/beta hydrolase"/>
    <property type="match status" value="1"/>
</dbReference>
<sequence length="294" mass="31992">WLFPNWWSSCYDDPPIGCFPTSYPYNNTGGIAPQHPDTIGLEFHFLNTGSAVQFFNINNAEQIVARTYNSSAKTVILVHGYFENGFSSWIRDLSHQLFLKDANMNILVVDWDGGSSNLIYFQSVANARVVAAITALLLQKLVAHGGDKASFHIIGFSLGAHLAGYIGKRLPGIGRVTGLDPARPGFEEVATEARLHFTDATIVDVMHTDTTPTVGMGIFEPMGTVDFYPNGGANQPGCPVSVMDRVSAVMSSFDFTSDSVRFAVVCSHLRVTSLFIASVNNSCRQPNPALPVRL</sequence>
<dbReference type="GO" id="GO:0016298">
    <property type="term" value="F:lipase activity"/>
    <property type="evidence" value="ECO:0007669"/>
    <property type="project" value="InterPro"/>
</dbReference>
<comment type="caution">
    <text evidence="6">The sequence shown here is derived from an EMBL/GenBank/DDBJ whole genome shotgun (WGS) entry which is preliminary data.</text>
</comment>
<comment type="subcellular location">
    <subcellularLocation>
        <location evidence="1">Secreted</location>
    </subcellularLocation>
</comment>
<organism evidence="6 7">
    <name type="scientific">Candidula unifasciata</name>
    <dbReference type="NCBI Taxonomy" id="100452"/>
    <lineage>
        <taxon>Eukaryota</taxon>
        <taxon>Metazoa</taxon>
        <taxon>Spiralia</taxon>
        <taxon>Lophotrochozoa</taxon>
        <taxon>Mollusca</taxon>
        <taxon>Gastropoda</taxon>
        <taxon>Heterobranchia</taxon>
        <taxon>Euthyneura</taxon>
        <taxon>Panpulmonata</taxon>
        <taxon>Eupulmonata</taxon>
        <taxon>Stylommatophora</taxon>
        <taxon>Helicina</taxon>
        <taxon>Helicoidea</taxon>
        <taxon>Geomitridae</taxon>
        <taxon>Candidula</taxon>
    </lineage>
</organism>
<dbReference type="PANTHER" id="PTHR11610:SF173">
    <property type="entry name" value="LIPASE DOMAIN-CONTAINING PROTEIN-RELATED"/>
    <property type="match status" value="1"/>
</dbReference>
<dbReference type="GO" id="GO:0005615">
    <property type="term" value="C:extracellular space"/>
    <property type="evidence" value="ECO:0007669"/>
    <property type="project" value="TreeGrafter"/>
</dbReference>